<proteinExistence type="predicted"/>
<dbReference type="KEGG" id="bcg:BCG9842_B4178"/>
<dbReference type="Proteomes" id="UP000006744">
    <property type="component" value="Chromosome"/>
</dbReference>
<dbReference type="AlphaFoldDB" id="B7IL54"/>
<dbReference type="EMBL" id="CP001186">
    <property type="protein sequence ID" value="ACK97024.1"/>
    <property type="molecule type" value="Genomic_DNA"/>
</dbReference>
<evidence type="ECO:0000313" key="2">
    <source>
        <dbReference type="Proteomes" id="UP000006744"/>
    </source>
</evidence>
<protein>
    <submittedName>
        <fullName evidence="1">Wall associated protein, putative</fullName>
    </submittedName>
</protein>
<dbReference type="RefSeq" id="WP_012614766.1">
    <property type="nucleotide sequence ID" value="NC_011772.1"/>
</dbReference>
<sequence length="75" mass="8762">MGFPNEDYVNIYKQTFLLRRIAFFGTGATFNYDHVNKMKDVIVSTLNSILLSGRYEYDQVGNRTKMKYEKVPAEN</sequence>
<evidence type="ECO:0000313" key="1">
    <source>
        <dbReference type="EMBL" id="ACK97024.1"/>
    </source>
</evidence>
<name>B7IL54_BACC2</name>
<reference evidence="1 2" key="1">
    <citation type="submission" date="2008-10" db="EMBL/GenBank/DDBJ databases">
        <title>Genome sequence of Bacillus cereus G9842.</title>
        <authorList>
            <person name="Dodson R.J."/>
            <person name="Durkin A.S."/>
            <person name="Rosovitz M.J."/>
            <person name="Rasko D.A."/>
            <person name="Hoffmaster A."/>
            <person name="Ravel J."/>
            <person name="Sutton G."/>
        </authorList>
    </citation>
    <scope>NUCLEOTIDE SEQUENCE [LARGE SCALE GENOMIC DNA]</scope>
    <source>
        <strain evidence="1 2">G9842</strain>
    </source>
</reference>
<accession>B7IL54</accession>
<dbReference type="HOGENOM" id="CLU_2663217_0_0_9"/>
<gene>
    <name evidence="1" type="ordered locus">BCG9842_B4178</name>
</gene>
<organism evidence="1 2">
    <name type="scientific">Bacillus cereus (strain G9842)</name>
    <dbReference type="NCBI Taxonomy" id="405531"/>
    <lineage>
        <taxon>Bacteria</taxon>
        <taxon>Bacillati</taxon>
        <taxon>Bacillota</taxon>
        <taxon>Bacilli</taxon>
        <taxon>Bacillales</taxon>
        <taxon>Bacillaceae</taxon>
        <taxon>Bacillus</taxon>
        <taxon>Bacillus cereus group</taxon>
    </lineage>
</organism>